<dbReference type="PROSITE" id="PS50943">
    <property type="entry name" value="HTH_CROC1"/>
    <property type="match status" value="1"/>
</dbReference>
<organism evidence="2 3">
    <name type="scientific">Sporosarcina contaminans</name>
    <dbReference type="NCBI Taxonomy" id="633403"/>
    <lineage>
        <taxon>Bacteria</taxon>
        <taxon>Bacillati</taxon>
        <taxon>Bacillota</taxon>
        <taxon>Bacilli</taxon>
        <taxon>Bacillales</taxon>
        <taxon>Caryophanaceae</taxon>
        <taxon>Sporosarcina</taxon>
    </lineage>
</organism>
<dbReference type="InterPro" id="IPR010982">
    <property type="entry name" value="Lambda_DNA-bd_dom_sf"/>
</dbReference>
<dbReference type="Gene3D" id="1.10.260.40">
    <property type="entry name" value="lambda repressor-like DNA-binding domains"/>
    <property type="match status" value="1"/>
</dbReference>
<dbReference type="SUPFAM" id="SSF47413">
    <property type="entry name" value="lambda repressor-like DNA-binding domains"/>
    <property type="match status" value="1"/>
</dbReference>
<gene>
    <name evidence="2" type="ORF">ACFQ38_16405</name>
</gene>
<dbReference type="CDD" id="cd00093">
    <property type="entry name" value="HTH_XRE"/>
    <property type="match status" value="1"/>
</dbReference>
<dbReference type="SMART" id="SM00530">
    <property type="entry name" value="HTH_XRE"/>
    <property type="match status" value="1"/>
</dbReference>
<dbReference type="InterPro" id="IPR001387">
    <property type="entry name" value="Cro/C1-type_HTH"/>
</dbReference>
<dbReference type="EMBL" id="JBHTLT010000127">
    <property type="protein sequence ID" value="MFD1206680.1"/>
    <property type="molecule type" value="Genomic_DNA"/>
</dbReference>
<reference evidence="3" key="1">
    <citation type="journal article" date="2019" name="Int. J. Syst. Evol. Microbiol.">
        <title>The Global Catalogue of Microorganisms (GCM) 10K type strain sequencing project: providing services to taxonomists for standard genome sequencing and annotation.</title>
        <authorList>
            <consortium name="The Broad Institute Genomics Platform"/>
            <consortium name="The Broad Institute Genome Sequencing Center for Infectious Disease"/>
            <person name="Wu L."/>
            <person name="Ma J."/>
        </authorList>
    </citation>
    <scope>NUCLEOTIDE SEQUENCE [LARGE SCALE GENOMIC DNA]</scope>
    <source>
        <strain evidence="3">CCUG 53915</strain>
    </source>
</reference>
<dbReference type="Pfam" id="PF01381">
    <property type="entry name" value="HTH_3"/>
    <property type="match status" value="1"/>
</dbReference>
<evidence type="ECO:0000313" key="2">
    <source>
        <dbReference type="EMBL" id="MFD1206680.1"/>
    </source>
</evidence>
<sequence length="95" mass="10454">MLYGSILRACRERKGWNQEEMAHRLHVNQSDISKYENNVKEPPMSLFQKWALVTGSQDVLVAFIAGMEGMTILSTILSTVGTAIVGGFINLGGLL</sequence>
<dbReference type="RefSeq" id="WP_381482294.1">
    <property type="nucleotide sequence ID" value="NZ_JBHTLT010000127.1"/>
</dbReference>
<protein>
    <submittedName>
        <fullName evidence="2">Multiprotein-bridging factor 1 family protein</fullName>
    </submittedName>
</protein>
<dbReference type="Proteomes" id="UP001597231">
    <property type="component" value="Unassembled WGS sequence"/>
</dbReference>
<evidence type="ECO:0000259" key="1">
    <source>
        <dbReference type="PROSITE" id="PS50943"/>
    </source>
</evidence>
<name>A0ABW3U1W9_9BACL</name>
<comment type="caution">
    <text evidence="2">The sequence shown here is derived from an EMBL/GenBank/DDBJ whole genome shotgun (WGS) entry which is preliminary data.</text>
</comment>
<keyword evidence="3" id="KW-1185">Reference proteome</keyword>
<accession>A0ABW3U1W9</accession>
<evidence type="ECO:0000313" key="3">
    <source>
        <dbReference type="Proteomes" id="UP001597231"/>
    </source>
</evidence>
<proteinExistence type="predicted"/>
<feature type="domain" description="HTH cro/C1-type" evidence="1">
    <location>
        <begin position="7"/>
        <end position="60"/>
    </location>
</feature>